<dbReference type="InterPro" id="IPR006015">
    <property type="entry name" value="Universal_stress_UspA"/>
</dbReference>
<protein>
    <submittedName>
        <fullName evidence="3">Universal stress protein</fullName>
    </submittedName>
</protein>
<proteinExistence type="inferred from homology"/>
<reference evidence="3 4" key="1">
    <citation type="journal article" date="2013" name="Antonie Van Leeuwenhoek">
        <title>Dongia rigui sp. nov., isolated from freshwater of a large wetland in Korea.</title>
        <authorList>
            <person name="Baik K.S."/>
            <person name="Hwang Y.M."/>
            <person name="Choi J.S."/>
            <person name="Kwon J."/>
            <person name="Seong C.N."/>
        </authorList>
    </citation>
    <scope>NUCLEOTIDE SEQUENCE [LARGE SCALE GENOMIC DNA]</scope>
    <source>
        <strain evidence="3 4">04SU4-P</strain>
    </source>
</reference>
<evidence type="ECO:0000259" key="2">
    <source>
        <dbReference type="Pfam" id="PF00582"/>
    </source>
</evidence>
<dbReference type="Gene3D" id="3.40.50.620">
    <property type="entry name" value="HUPs"/>
    <property type="match status" value="1"/>
</dbReference>
<dbReference type="PRINTS" id="PR01438">
    <property type="entry name" value="UNVRSLSTRESS"/>
</dbReference>
<dbReference type="PANTHER" id="PTHR46268">
    <property type="entry name" value="STRESS RESPONSE PROTEIN NHAX"/>
    <property type="match status" value="1"/>
</dbReference>
<keyword evidence="4" id="KW-1185">Reference proteome</keyword>
<dbReference type="SUPFAM" id="SSF52402">
    <property type="entry name" value="Adenine nucleotide alpha hydrolases-like"/>
    <property type="match status" value="1"/>
</dbReference>
<organism evidence="3 4">
    <name type="scientific">Dongia rigui</name>
    <dbReference type="NCBI Taxonomy" id="940149"/>
    <lineage>
        <taxon>Bacteria</taxon>
        <taxon>Pseudomonadati</taxon>
        <taxon>Pseudomonadota</taxon>
        <taxon>Alphaproteobacteria</taxon>
        <taxon>Rhodospirillales</taxon>
        <taxon>Dongiaceae</taxon>
        <taxon>Dongia</taxon>
    </lineage>
</organism>
<evidence type="ECO:0000313" key="3">
    <source>
        <dbReference type="EMBL" id="MDY0871947.1"/>
    </source>
</evidence>
<dbReference type="PANTHER" id="PTHR46268:SF6">
    <property type="entry name" value="UNIVERSAL STRESS PROTEIN UP12"/>
    <property type="match status" value="1"/>
</dbReference>
<evidence type="ECO:0000256" key="1">
    <source>
        <dbReference type="ARBA" id="ARBA00008791"/>
    </source>
</evidence>
<comment type="caution">
    <text evidence="3">The sequence shown here is derived from an EMBL/GenBank/DDBJ whole genome shotgun (WGS) entry which is preliminary data.</text>
</comment>
<feature type="domain" description="UspA" evidence="2">
    <location>
        <begin position="6"/>
        <end position="144"/>
    </location>
</feature>
<dbReference type="Proteomes" id="UP001271769">
    <property type="component" value="Unassembled WGS sequence"/>
</dbReference>
<dbReference type="CDD" id="cd00293">
    <property type="entry name" value="USP-like"/>
    <property type="match status" value="1"/>
</dbReference>
<dbReference type="InterPro" id="IPR014729">
    <property type="entry name" value="Rossmann-like_a/b/a_fold"/>
</dbReference>
<gene>
    <name evidence="3" type="ORF">SMD31_08435</name>
</gene>
<evidence type="ECO:0000313" key="4">
    <source>
        <dbReference type="Proteomes" id="UP001271769"/>
    </source>
</evidence>
<name>A0ABU5DXD1_9PROT</name>
<dbReference type="Pfam" id="PF00582">
    <property type="entry name" value="Usp"/>
    <property type="match status" value="1"/>
</dbReference>
<sequence length="144" mass="15183">MTVTMDKILCATDGSAPSAKTVTFAIELAQRLALPLSFVTVVDTDEGETPTIWDAEALVAGKMPVDKPLILAIEQALKAGLRRIAAVRAPGSEIAKTIVDYAEKNSYHHIVMGSAGLTGARRFLIGSVAADVVNLAHCPVTVVR</sequence>
<dbReference type="RefSeq" id="WP_320500370.1">
    <property type="nucleotide sequence ID" value="NZ_JAXCLX010000001.1"/>
</dbReference>
<dbReference type="InterPro" id="IPR006016">
    <property type="entry name" value="UspA"/>
</dbReference>
<accession>A0ABU5DXD1</accession>
<comment type="similarity">
    <text evidence="1">Belongs to the universal stress protein A family.</text>
</comment>
<dbReference type="EMBL" id="JAXCLX010000001">
    <property type="protein sequence ID" value="MDY0871947.1"/>
    <property type="molecule type" value="Genomic_DNA"/>
</dbReference>